<feature type="chain" id="PRO_5043977254" evidence="1">
    <location>
        <begin position="19"/>
        <end position="272"/>
    </location>
</feature>
<feature type="signal peptide" evidence="1">
    <location>
        <begin position="1"/>
        <end position="18"/>
    </location>
</feature>
<reference evidence="2 3" key="1">
    <citation type="submission" date="2024-01" db="EMBL/GenBank/DDBJ databases">
        <title>The complete chloroplast genome sequence of Lithospermum erythrorhizon: insights into the phylogenetic relationship among Boraginaceae species and the maternal lineages of purple gromwells.</title>
        <authorList>
            <person name="Okada T."/>
            <person name="Watanabe K."/>
        </authorList>
    </citation>
    <scope>NUCLEOTIDE SEQUENCE [LARGE SCALE GENOMIC DNA]</scope>
</reference>
<protein>
    <submittedName>
        <fullName evidence="2">Uncharacterized protein</fullName>
    </submittedName>
</protein>
<evidence type="ECO:0000256" key="1">
    <source>
        <dbReference type="SAM" id="SignalP"/>
    </source>
</evidence>
<sequence>MRLLWLFLSHMTINVALSFVAPSPEYTPSVRHAVIADPRWVALCCSLCGKSLSHLRVMDESTFDRLKVDLGHDPDFPVMRATMENFFYFVREMRWRQPHHLSFLQDAHSSSLSQALHNRGGLSRLPGDSPLTQLTVGILTDFLLIGLAHLSSSFGFIFYLQHPEAALIPKDGTSLSVANTKEHPVCMDAEFVDMTTSTPSSTQHIESIFRDSLRVAWVELCSLVEGRLHETLVAEEESIMASFKALTEFSRQDLSYHGKKLNAIFSKARRIK</sequence>
<dbReference type="EMBL" id="BAABME010005108">
    <property type="protein sequence ID" value="GAA0164617.1"/>
    <property type="molecule type" value="Genomic_DNA"/>
</dbReference>
<accession>A0AAV3QKL8</accession>
<dbReference type="Proteomes" id="UP001454036">
    <property type="component" value="Unassembled WGS sequence"/>
</dbReference>
<dbReference type="AlphaFoldDB" id="A0AAV3QKL8"/>
<evidence type="ECO:0000313" key="3">
    <source>
        <dbReference type="Proteomes" id="UP001454036"/>
    </source>
</evidence>
<name>A0AAV3QKL8_LITER</name>
<proteinExistence type="predicted"/>
<keyword evidence="3" id="KW-1185">Reference proteome</keyword>
<comment type="caution">
    <text evidence="2">The sequence shown here is derived from an EMBL/GenBank/DDBJ whole genome shotgun (WGS) entry which is preliminary data.</text>
</comment>
<evidence type="ECO:0000313" key="2">
    <source>
        <dbReference type="EMBL" id="GAA0164617.1"/>
    </source>
</evidence>
<organism evidence="2 3">
    <name type="scientific">Lithospermum erythrorhizon</name>
    <name type="common">Purple gromwell</name>
    <name type="synonym">Lithospermum officinale var. erythrorhizon</name>
    <dbReference type="NCBI Taxonomy" id="34254"/>
    <lineage>
        <taxon>Eukaryota</taxon>
        <taxon>Viridiplantae</taxon>
        <taxon>Streptophyta</taxon>
        <taxon>Embryophyta</taxon>
        <taxon>Tracheophyta</taxon>
        <taxon>Spermatophyta</taxon>
        <taxon>Magnoliopsida</taxon>
        <taxon>eudicotyledons</taxon>
        <taxon>Gunneridae</taxon>
        <taxon>Pentapetalae</taxon>
        <taxon>asterids</taxon>
        <taxon>lamiids</taxon>
        <taxon>Boraginales</taxon>
        <taxon>Boraginaceae</taxon>
        <taxon>Boraginoideae</taxon>
        <taxon>Lithospermeae</taxon>
        <taxon>Lithospermum</taxon>
    </lineage>
</organism>
<gene>
    <name evidence="2" type="ORF">LIER_20210</name>
</gene>
<keyword evidence="1" id="KW-0732">Signal</keyword>